<feature type="compositionally biased region" description="Low complexity" evidence="1">
    <location>
        <begin position="38"/>
        <end position="60"/>
    </location>
</feature>
<feature type="compositionally biased region" description="Polar residues" evidence="1">
    <location>
        <begin position="183"/>
        <end position="192"/>
    </location>
</feature>
<keyword evidence="4" id="KW-1185">Reference proteome</keyword>
<feature type="region of interest" description="Disordered" evidence="1">
    <location>
        <begin position="1"/>
        <end position="276"/>
    </location>
</feature>
<feature type="compositionally biased region" description="Low complexity" evidence="1">
    <location>
        <begin position="1356"/>
        <end position="1368"/>
    </location>
</feature>
<dbReference type="EMBL" id="JAACJL010000057">
    <property type="protein sequence ID" value="KAF4612154.1"/>
    <property type="molecule type" value="Genomic_DNA"/>
</dbReference>
<feature type="region of interest" description="Disordered" evidence="1">
    <location>
        <begin position="1326"/>
        <end position="1533"/>
    </location>
</feature>
<feature type="compositionally biased region" description="Polar residues" evidence="1">
    <location>
        <begin position="492"/>
        <end position="523"/>
    </location>
</feature>
<feature type="region of interest" description="Disordered" evidence="1">
    <location>
        <begin position="982"/>
        <end position="1005"/>
    </location>
</feature>
<gene>
    <name evidence="3" type="ORF">D9613_004506</name>
</gene>
<feature type="region of interest" description="Disordered" evidence="1">
    <location>
        <begin position="1610"/>
        <end position="1635"/>
    </location>
</feature>
<feature type="compositionally biased region" description="Low complexity" evidence="1">
    <location>
        <begin position="405"/>
        <end position="418"/>
    </location>
</feature>
<dbReference type="GO" id="GO:0000164">
    <property type="term" value="C:protein phosphatase type 1 complex"/>
    <property type="evidence" value="ECO:0007669"/>
    <property type="project" value="TreeGrafter"/>
</dbReference>
<feature type="compositionally biased region" description="Polar residues" evidence="1">
    <location>
        <begin position="427"/>
        <end position="443"/>
    </location>
</feature>
<dbReference type="PROSITE" id="PS51159">
    <property type="entry name" value="CBM21"/>
    <property type="match status" value="1"/>
</dbReference>
<feature type="compositionally biased region" description="Polar residues" evidence="1">
    <location>
        <begin position="703"/>
        <end position="713"/>
    </location>
</feature>
<feature type="compositionally biased region" description="Polar residues" evidence="1">
    <location>
        <begin position="138"/>
        <end position="158"/>
    </location>
</feature>
<evidence type="ECO:0000259" key="2">
    <source>
        <dbReference type="PROSITE" id="PS51159"/>
    </source>
</evidence>
<protein>
    <recommendedName>
        <fullName evidence="2">CBM21 domain-containing protein</fullName>
    </recommendedName>
</protein>
<dbReference type="InterPro" id="IPR005036">
    <property type="entry name" value="CBM21_dom"/>
</dbReference>
<feature type="domain" description="CBM21" evidence="2">
    <location>
        <begin position="822"/>
        <end position="1028"/>
    </location>
</feature>
<dbReference type="InterPro" id="IPR038175">
    <property type="entry name" value="CBM21_dom_sf"/>
</dbReference>
<feature type="compositionally biased region" description="Low complexity" evidence="1">
    <location>
        <begin position="103"/>
        <end position="117"/>
    </location>
</feature>
<feature type="compositionally biased region" description="Gly residues" evidence="1">
    <location>
        <begin position="982"/>
        <end position="995"/>
    </location>
</feature>
<feature type="compositionally biased region" description="Low complexity" evidence="1">
    <location>
        <begin position="533"/>
        <end position="565"/>
    </location>
</feature>
<feature type="compositionally biased region" description="Low complexity" evidence="1">
    <location>
        <begin position="1124"/>
        <end position="1152"/>
    </location>
</feature>
<feature type="compositionally biased region" description="Basic and acidic residues" evidence="1">
    <location>
        <begin position="752"/>
        <end position="768"/>
    </location>
</feature>
<reference evidence="3 4" key="1">
    <citation type="submission" date="2019-12" db="EMBL/GenBank/DDBJ databases">
        <authorList>
            <person name="Floudas D."/>
            <person name="Bentzer J."/>
            <person name="Ahren D."/>
            <person name="Johansson T."/>
            <person name="Persson P."/>
            <person name="Tunlid A."/>
        </authorList>
    </citation>
    <scope>NUCLEOTIDE SEQUENCE [LARGE SCALE GENOMIC DNA]</scope>
    <source>
        <strain evidence="3 4">CBS 102.39</strain>
    </source>
</reference>
<proteinExistence type="predicted"/>
<dbReference type="PANTHER" id="PTHR12307">
    <property type="entry name" value="PROTEIN PHOSPHATASE 1 REGULATORY SUBUNIT"/>
    <property type="match status" value="1"/>
</dbReference>
<dbReference type="InterPro" id="IPR050782">
    <property type="entry name" value="PP1_regulatory_subunit_3"/>
</dbReference>
<feature type="region of interest" description="Disordered" evidence="1">
    <location>
        <begin position="1124"/>
        <end position="1230"/>
    </location>
</feature>
<feature type="compositionally biased region" description="Low complexity" evidence="1">
    <location>
        <begin position="374"/>
        <end position="392"/>
    </location>
</feature>
<evidence type="ECO:0000313" key="4">
    <source>
        <dbReference type="Proteomes" id="UP000521872"/>
    </source>
</evidence>
<feature type="compositionally biased region" description="Pro residues" evidence="1">
    <location>
        <begin position="1493"/>
        <end position="1507"/>
    </location>
</feature>
<feature type="region of interest" description="Disordered" evidence="1">
    <location>
        <begin position="1087"/>
        <end position="1108"/>
    </location>
</feature>
<feature type="compositionally biased region" description="Low complexity" evidence="1">
    <location>
        <begin position="1610"/>
        <end position="1624"/>
    </location>
</feature>
<dbReference type="GO" id="GO:2001069">
    <property type="term" value="F:glycogen binding"/>
    <property type="evidence" value="ECO:0007669"/>
    <property type="project" value="TreeGrafter"/>
</dbReference>
<evidence type="ECO:0000256" key="1">
    <source>
        <dbReference type="SAM" id="MobiDB-lite"/>
    </source>
</evidence>
<feature type="compositionally biased region" description="Basic and acidic residues" evidence="1">
    <location>
        <begin position="1625"/>
        <end position="1635"/>
    </location>
</feature>
<feature type="compositionally biased region" description="Polar residues" evidence="1">
    <location>
        <begin position="347"/>
        <end position="357"/>
    </location>
</feature>
<dbReference type="Gene3D" id="2.60.40.2440">
    <property type="entry name" value="Carbohydrate binding type-21 domain"/>
    <property type="match status" value="1"/>
</dbReference>
<feature type="compositionally biased region" description="Low complexity" evidence="1">
    <location>
        <begin position="1454"/>
        <end position="1463"/>
    </location>
</feature>
<comment type="caution">
    <text evidence="3">The sequence shown here is derived from an EMBL/GenBank/DDBJ whole genome shotgun (WGS) entry which is preliminary data.</text>
</comment>
<feature type="compositionally biased region" description="Low complexity" evidence="1">
    <location>
        <begin position="1"/>
        <end position="16"/>
    </location>
</feature>
<feature type="compositionally biased region" description="Pro residues" evidence="1">
    <location>
        <begin position="238"/>
        <end position="247"/>
    </location>
</feature>
<dbReference type="Proteomes" id="UP000521872">
    <property type="component" value="Unassembled WGS sequence"/>
</dbReference>
<feature type="compositionally biased region" description="Basic and acidic residues" evidence="1">
    <location>
        <begin position="1091"/>
        <end position="1106"/>
    </location>
</feature>
<feature type="compositionally biased region" description="Basic and acidic residues" evidence="1">
    <location>
        <begin position="625"/>
        <end position="634"/>
    </location>
</feature>
<sequence length="1641" mass="169089">MPYVGPGSTTTTTASPISPPPSFGLVRSLSLPNPHSPEPSTSTSPSSSSSSPPASRESPNTAEEDASHPTSPGMLSPLGLTALSPPMSFRQFAGFAQQEKQDQPQTSSPQETQHQQPQPQPQPQQPAGRPGHRRSYSHTHITAPSSYKPSSPDSHTGPSFNFSLSSNSSGNGLGSLPTRRSRTGSGAHSRSGSDAGPSVSQGGGAQQHKFHIGGSYRNREGGHSLSSEEDDSSDEKSPPPPSLPPTPSRMKGRAKEDDDSEVDREERDRMLRLPPLKLRVRTGSAWDEPPVQRRVGTPPLLVPVQPQAASANAVPFPTTKSPSPVGSATVLPLPVLEVVPSKANEADASSSNTNNNGLRPPLAAPQMRRATSESSGLPTSASLAAAATASGPPVIVLTEAPQPQPSSSAQTQAQAQFASPPPSTPTYAQTYPNRPTPSRTASSPILLLSNGKPLRSSLKSSSSSPNIPFPSQSLVPSMLWPDLHRDRHARYSTTGYEGDSTTTNSGAGQGHQRTASAPSTPNIGGSSVPPPSLTSSVSSIASSLGPGPGDSTTSTPTSSAHTTPASSPPLSPHMQYHPHPPKNVHFPSQDNNLATVKIFNKGARPAAVSLSRTGSNGGAGVDGQRAGDAEERGTGTEGESQTETETEGEAGTYGGGYGGYGGFGAGLLGRWGRNAWGAVGGSSSSGVFGYGTYVGGGSRSVPAVSSSGDSNGTGASGYPFPKVHPQQHSGKPSQVGRMQAQVQGADSESEVDSGREGGGKEKEKEKEKGEWYFDLDAAGSSCVPMMGAERGEGNGNVYLESVGFVRGVKDFVVLFIFVVFMFDSRSSTSSSSSDRPARPLTLTGTLLVRNVTYAKTVAVRFTLDEWHTTNDVLATHERSLAGLPGSFFRRSPNGDLRLSETTKVCSPYDIEHGFPPPEGQAPAWDRFRFYINMEDYALSSEMMKDEERLSSNPLEKRTMWLVGRYDAGVDLAMQLDSQATGAGVGGTGAGEGGLGSHSRSGSIEHLPTNLVPGQEWWDNNGGANYKIMFRRVKVPVPATGPRARREGGLQMPGMYRRISAPTAYSPPPVLAPPQISQSISLPISANQNLSPEERERQAQRQKEQKEALAQSTLARLRRLNLRNYAAPGSTSATQPTTSPATSTASSVDSSAAKGGLPAAASRGGIPMGTPRKDSTSSVDSTPVHTPVVSPTGTSGTLGLSLGHPFNDLKSTGGEGGGATHEMIDDDITPRVDGVGRPSWGSSTPASATEIAVPKSTRMAVPMSTAGEEGAYGSGAMGVGGSMGMGMSPSDVVLGSSPPFSFSSMLGSRPTTEKANEGGYWPWSSFSGSSSTTAAPDKGNSLSNGGVGGEAEKAKASEATTTTNLNATTKGPAAQAHTRIPSSSDVAAAFGSPSPRTGMVGLPHRRARKDSGGGALKLAPPPAVAPRARANGNDDRDSDSSSASVSSAGAGGQYPQGQGQSSEQRQASAPTPAPAQKSMNMGAGPALWGLRPASPLPGSPRPGSPRPPASSGTRSPLRVSPVNSSSNLAGMGNGGVKSPLGMAMSMGMEMNSPGTPVYDVAPSVPVPVLGSSSAQAQAQETKSGSSTTSDAIYQAFVRQWCFAQAPGPSVGTTAAGASSANARGAPGRDEAGVGERDFGVIV</sequence>
<feature type="compositionally biased region" description="Low complexity" evidence="1">
    <location>
        <begin position="1189"/>
        <end position="1202"/>
    </location>
</feature>
<name>A0A8H4QJB9_9AGAR</name>
<dbReference type="PANTHER" id="PTHR12307:SF36">
    <property type="entry name" value="GLYCOGEN-BINDING SUBUNIT 76A"/>
    <property type="match status" value="1"/>
</dbReference>
<feature type="region of interest" description="Disordered" evidence="1">
    <location>
        <begin position="342"/>
        <end position="476"/>
    </location>
</feature>
<feature type="region of interest" description="Disordered" evidence="1">
    <location>
        <begin position="609"/>
        <end position="655"/>
    </location>
</feature>
<feature type="compositionally biased region" description="Low complexity" evidence="1">
    <location>
        <begin position="159"/>
        <end position="176"/>
    </location>
</feature>
<accession>A0A8H4QJB9</accession>
<evidence type="ECO:0000313" key="3">
    <source>
        <dbReference type="EMBL" id="KAF4612154.1"/>
    </source>
</evidence>
<organism evidence="3 4">
    <name type="scientific">Agrocybe pediades</name>
    <dbReference type="NCBI Taxonomy" id="84607"/>
    <lineage>
        <taxon>Eukaryota</taxon>
        <taxon>Fungi</taxon>
        <taxon>Dikarya</taxon>
        <taxon>Basidiomycota</taxon>
        <taxon>Agaricomycotina</taxon>
        <taxon>Agaricomycetes</taxon>
        <taxon>Agaricomycetidae</taxon>
        <taxon>Agaricales</taxon>
        <taxon>Agaricineae</taxon>
        <taxon>Strophariaceae</taxon>
        <taxon>Agrocybe</taxon>
    </lineage>
</organism>
<feature type="compositionally biased region" description="Low complexity" evidence="1">
    <location>
        <begin position="456"/>
        <end position="473"/>
    </location>
</feature>
<dbReference type="GO" id="GO:0005979">
    <property type="term" value="P:regulation of glycogen biosynthetic process"/>
    <property type="evidence" value="ECO:0007669"/>
    <property type="project" value="TreeGrafter"/>
</dbReference>
<dbReference type="GO" id="GO:0008157">
    <property type="term" value="F:protein phosphatase 1 binding"/>
    <property type="evidence" value="ECO:0007669"/>
    <property type="project" value="TreeGrafter"/>
</dbReference>
<feature type="region of interest" description="Disordered" evidence="1">
    <location>
        <begin position="492"/>
        <end position="589"/>
    </location>
</feature>
<feature type="region of interest" description="Disordered" evidence="1">
    <location>
        <begin position="701"/>
        <end position="768"/>
    </location>
</feature>
<dbReference type="Pfam" id="PF03370">
    <property type="entry name" value="CBM_21"/>
    <property type="match status" value="1"/>
</dbReference>